<feature type="coiled-coil region" evidence="1">
    <location>
        <begin position="23"/>
        <end position="100"/>
    </location>
</feature>
<keyword evidence="4" id="KW-1185">Reference proteome</keyword>
<evidence type="ECO:0000313" key="3">
    <source>
        <dbReference type="EMBL" id="KAA8573599.1"/>
    </source>
</evidence>
<organism evidence="3 4">
    <name type="scientific">Monilinia fructicola</name>
    <name type="common">Brown rot fungus</name>
    <name type="synonym">Ciboria fructicola</name>
    <dbReference type="NCBI Taxonomy" id="38448"/>
    <lineage>
        <taxon>Eukaryota</taxon>
        <taxon>Fungi</taxon>
        <taxon>Dikarya</taxon>
        <taxon>Ascomycota</taxon>
        <taxon>Pezizomycotina</taxon>
        <taxon>Leotiomycetes</taxon>
        <taxon>Helotiales</taxon>
        <taxon>Sclerotiniaceae</taxon>
        <taxon>Monilinia</taxon>
    </lineage>
</organism>
<feature type="compositionally biased region" description="Basic residues" evidence="2">
    <location>
        <begin position="163"/>
        <end position="180"/>
    </location>
</feature>
<reference evidence="3 4" key="1">
    <citation type="submission" date="2019-06" db="EMBL/GenBank/DDBJ databases">
        <title>Genome Sequence of the Brown Rot Fungal Pathogen Monilinia fructicola.</title>
        <authorList>
            <person name="De Miccolis Angelini R.M."/>
            <person name="Landi L."/>
            <person name="Abate D."/>
            <person name="Pollastro S."/>
            <person name="Romanazzi G."/>
            <person name="Faretra F."/>
        </authorList>
    </citation>
    <scope>NUCLEOTIDE SEQUENCE [LARGE SCALE GENOMIC DNA]</scope>
    <source>
        <strain evidence="3 4">Mfrc123</strain>
    </source>
</reference>
<evidence type="ECO:0000313" key="4">
    <source>
        <dbReference type="Proteomes" id="UP000322873"/>
    </source>
</evidence>
<dbReference type="Proteomes" id="UP000322873">
    <property type="component" value="Unassembled WGS sequence"/>
</dbReference>
<dbReference type="VEuPathDB" id="FungiDB:MFRU_001g04330"/>
<gene>
    <name evidence="3" type="ORF">EYC84_005182</name>
</gene>
<evidence type="ECO:0000256" key="2">
    <source>
        <dbReference type="SAM" id="MobiDB-lite"/>
    </source>
</evidence>
<dbReference type="AlphaFoldDB" id="A0A5M9JZL3"/>
<accession>A0A5M9JZL3</accession>
<protein>
    <submittedName>
        <fullName evidence="3">Uncharacterized protein</fullName>
    </submittedName>
</protein>
<feature type="compositionally biased region" description="Basic and acidic residues" evidence="2">
    <location>
        <begin position="148"/>
        <end position="160"/>
    </location>
</feature>
<feature type="region of interest" description="Disordered" evidence="2">
    <location>
        <begin position="125"/>
        <end position="180"/>
    </location>
</feature>
<sequence>MGDKSLITSDEADRAKSAGQSLYRDATLEIEKLNQRINELSAKLTSVERDLLRARADLSAMDSDEITALEQLKEANQLVASSYEKDLTLLQAQHDNLRAEFVDQQSHLLAALKSKDKLSEKLKTIFQDPSSSTEETGKTSEPATALDALKEQLQKKESNHSRSSTKTRPSRRPRSTKGCK</sequence>
<evidence type="ECO:0000256" key="1">
    <source>
        <dbReference type="SAM" id="Coils"/>
    </source>
</evidence>
<keyword evidence="1" id="KW-0175">Coiled coil</keyword>
<comment type="caution">
    <text evidence="3">The sequence shown here is derived from an EMBL/GenBank/DDBJ whole genome shotgun (WGS) entry which is preliminary data.</text>
</comment>
<dbReference type="EMBL" id="VICG01000003">
    <property type="protein sequence ID" value="KAA8573599.1"/>
    <property type="molecule type" value="Genomic_DNA"/>
</dbReference>
<proteinExistence type="predicted"/>
<name>A0A5M9JZL3_MONFR</name>